<feature type="region of interest" description="Disordered" evidence="1">
    <location>
        <begin position="69"/>
        <end position="116"/>
    </location>
</feature>
<protein>
    <submittedName>
        <fullName evidence="4">Gag-pol polyprotein</fullName>
    </submittedName>
</protein>
<reference evidence="2 3" key="2">
    <citation type="submission" date="2018-11" db="EMBL/GenBank/DDBJ databases">
        <authorList>
            <consortium name="Pathogen Informatics"/>
        </authorList>
    </citation>
    <scope>NUCLEOTIDE SEQUENCE [LARGE SCALE GENOMIC DNA]</scope>
</reference>
<evidence type="ECO:0000256" key="1">
    <source>
        <dbReference type="SAM" id="MobiDB-lite"/>
    </source>
</evidence>
<sequence>MLHNQSVKLLKKFDTYIDGLITKKISDSVLLVKSVIEDDYLAEPTTWYVFTREEQGSVIENDETLIEDHQTEEDGLPNGTLTASSPMPCSDEVAGENHETMQPATSDESPTSDRSA</sequence>
<feature type="compositionally biased region" description="Polar residues" evidence="1">
    <location>
        <begin position="100"/>
        <end position="116"/>
    </location>
</feature>
<name>A0A183IRY5_9BILA</name>
<gene>
    <name evidence="2" type="ORF">SBAD_LOCUS6382</name>
</gene>
<dbReference type="WBParaSite" id="SBAD_0000662901-mRNA-1">
    <property type="protein sequence ID" value="SBAD_0000662901-mRNA-1"/>
    <property type="gene ID" value="SBAD_0000662901"/>
</dbReference>
<reference evidence="4" key="1">
    <citation type="submission" date="2016-06" db="UniProtKB">
        <authorList>
            <consortium name="WormBaseParasite"/>
        </authorList>
    </citation>
    <scope>IDENTIFICATION</scope>
</reference>
<accession>A0A183IRY5</accession>
<dbReference type="Proteomes" id="UP000270296">
    <property type="component" value="Unassembled WGS sequence"/>
</dbReference>
<evidence type="ECO:0000313" key="2">
    <source>
        <dbReference type="EMBL" id="VDP09890.1"/>
    </source>
</evidence>
<organism evidence="4">
    <name type="scientific">Soboliphyme baturini</name>
    <dbReference type="NCBI Taxonomy" id="241478"/>
    <lineage>
        <taxon>Eukaryota</taxon>
        <taxon>Metazoa</taxon>
        <taxon>Ecdysozoa</taxon>
        <taxon>Nematoda</taxon>
        <taxon>Enoplea</taxon>
        <taxon>Dorylaimia</taxon>
        <taxon>Dioctophymatida</taxon>
        <taxon>Dioctophymatoidea</taxon>
        <taxon>Soboliphymatidae</taxon>
        <taxon>Soboliphyme</taxon>
    </lineage>
</organism>
<dbReference type="EMBL" id="UZAM01009703">
    <property type="protein sequence ID" value="VDP09890.1"/>
    <property type="molecule type" value="Genomic_DNA"/>
</dbReference>
<evidence type="ECO:0000313" key="3">
    <source>
        <dbReference type="Proteomes" id="UP000270296"/>
    </source>
</evidence>
<proteinExistence type="predicted"/>
<dbReference type="AlphaFoldDB" id="A0A183IRY5"/>
<keyword evidence="3" id="KW-1185">Reference proteome</keyword>
<evidence type="ECO:0000313" key="4">
    <source>
        <dbReference type="WBParaSite" id="SBAD_0000662901-mRNA-1"/>
    </source>
</evidence>